<evidence type="ECO:0008006" key="9">
    <source>
        <dbReference type="Google" id="ProtNLM"/>
    </source>
</evidence>
<sequence>MSVAASNGAESPTMQNGGPQSGDWPDNASLPSSHDTDRVEFNGDGLNTGVRVLSDGRLDIKINEHKPSLAGLLNKIQGTPMPSDVERVNSKASVPKGDGTHFPLNLNIVIQVIGSRGDIQPFVALGKELKKHGHRVRLATHLAFRDFVLDGGLEFFNIGGDPAELMAFMVKNPGLLPNVSTIRSGAIQKRRREMKQIIEGCWKSCFEMGDGTHMHQIKEDPFDDSVDYRRRPFVADAIIANPPSLAHIHCAQRLGIPLHIMFTMPWSPTQSFSHPLAIIHQQDCKPSVANFVSYAIVDMMVWEGLGDLVNKFRKNILALDPLDSITAPSLIHRLEIPCSYLWSPAVLPKPGDWGDNIDICGFSFLPAKSDYEPPKEIKEFLEKGPTPIYVGFGSIVVDDPIKLTKVVFEAIKKSGQRAIVSRGWGNLGVEDVGVPDNILVIGSCPHDWLFSRVSCVIHHGGAGTTAAGLALGCPTIIVPFFGDQEFWGRIVARAGAGPLPIPHKQLTVDKLSAGIEMALKDSTKEKAQEIAQKMEGESGTKKGACSFHRQLDLTPLRCAICPDRPAVWHLKHTQVGLSAFAASTLVEMGRLKAENLVLNRPMEYDTYRDPAGPLSASAQVLFGAISNFVIGLADVPTEMVSDLISAGKQLGHNHPHHHPDPRKKWRMREPHNNDELVSEEGSEEQMNQQKNGNPEETMNNSTHESMDNSVGQSGSGTRGDSQSEDDIDGEDSVSASSDLIPDSGLDRVRSLQLEKSQTMSSEIASSKPHGFIGEVGIHGGRMSKQFINFIIWLPTDLTLSMSKGFHNAPKIYHDNTVKPTPKVHGVRSGFRAAGHELRDGFYYGVTGLVTQPHLGYKESGTKGMMKGVGKGLAGAFFKPPAGIWGLAGYPLSGVRRYLLESLGKTQEGQIVASRITQGHEEMRASSAEDRAEVARRWILLEEKLCKESRRCRRRSRSHGRSREGPQTCSMASPSRIVVT</sequence>
<dbReference type="EMBL" id="JAPQKR010000004">
    <property type="protein sequence ID" value="KAJ5218064.1"/>
    <property type="molecule type" value="Genomic_DNA"/>
</dbReference>
<feature type="domain" description="Erythromycin biosynthesis protein CIII-like C-terminal" evidence="6">
    <location>
        <begin position="434"/>
        <end position="535"/>
    </location>
</feature>
<dbReference type="FunFam" id="3.40.50.2000:FF:000009">
    <property type="entry name" value="Sterol 3-beta-glucosyltransferase UGT80A2"/>
    <property type="match status" value="1"/>
</dbReference>
<dbReference type="InterPro" id="IPR002213">
    <property type="entry name" value="UDP_glucos_trans"/>
</dbReference>
<accession>A0A9W9NFY9</accession>
<evidence type="ECO:0000256" key="2">
    <source>
        <dbReference type="ARBA" id="ARBA00022679"/>
    </source>
</evidence>
<dbReference type="Pfam" id="PF03033">
    <property type="entry name" value="Glyco_transf_28"/>
    <property type="match status" value="1"/>
</dbReference>
<evidence type="ECO:0000259" key="6">
    <source>
        <dbReference type="Pfam" id="PF06722"/>
    </source>
</evidence>
<reference evidence="7" key="1">
    <citation type="submission" date="2022-12" db="EMBL/GenBank/DDBJ databases">
        <authorList>
            <person name="Petersen C."/>
        </authorList>
    </citation>
    <scope>NUCLEOTIDE SEQUENCE</scope>
    <source>
        <strain evidence="7">IBT 15544</strain>
    </source>
</reference>
<feature type="compositionally biased region" description="Polar residues" evidence="4">
    <location>
        <begin position="1"/>
        <end position="18"/>
    </location>
</feature>
<feature type="region of interest" description="Disordered" evidence="4">
    <location>
        <begin position="647"/>
        <end position="745"/>
    </location>
</feature>
<dbReference type="FunFam" id="3.40.50.2000:FF:000100">
    <property type="entry name" value="Glycosyltransferase family 1 protein"/>
    <property type="match status" value="1"/>
</dbReference>
<evidence type="ECO:0000256" key="4">
    <source>
        <dbReference type="SAM" id="MobiDB-lite"/>
    </source>
</evidence>
<comment type="subcellular location">
    <subcellularLocation>
        <location evidence="1">Endomembrane system</location>
        <topology evidence="1">Peripheral membrane protein</topology>
    </subcellularLocation>
</comment>
<dbReference type="SUPFAM" id="SSF53756">
    <property type="entry name" value="UDP-Glycosyltransferase/glycogen phosphorylase"/>
    <property type="match status" value="1"/>
</dbReference>
<keyword evidence="8" id="KW-1185">Reference proteome</keyword>
<protein>
    <recommendedName>
        <fullName evidence="9">Glycosyltransferase family 28 N-terminal domain-containing protein</fullName>
    </recommendedName>
</protein>
<dbReference type="InterPro" id="IPR050426">
    <property type="entry name" value="Glycosyltransferase_28"/>
</dbReference>
<evidence type="ECO:0000313" key="8">
    <source>
        <dbReference type="Proteomes" id="UP001150904"/>
    </source>
</evidence>
<dbReference type="InterPro" id="IPR010610">
    <property type="entry name" value="EryCIII-like_C"/>
</dbReference>
<evidence type="ECO:0000256" key="1">
    <source>
        <dbReference type="ARBA" id="ARBA00004184"/>
    </source>
</evidence>
<evidence type="ECO:0000259" key="5">
    <source>
        <dbReference type="Pfam" id="PF03033"/>
    </source>
</evidence>
<keyword evidence="3" id="KW-0443">Lipid metabolism</keyword>
<dbReference type="Pfam" id="PF06722">
    <property type="entry name" value="EryCIII-like_C"/>
    <property type="match status" value="1"/>
</dbReference>
<gene>
    <name evidence="7" type="ORF">N7498_000163</name>
</gene>
<comment type="caution">
    <text evidence="7">The sequence shown here is derived from an EMBL/GenBank/DDBJ whole genome shotgun (WGS) entry which is preliminary data.</text>
</comment>
<evidence type="ECO:0000313" key="7">
    <source>
        <dbReference type="EMBL" id="KAJ5218064.1"/>
    </source>
</evidence>
<feature type="compositionally biased region" description="Acidic residues" evidence="4">
    <location>
        <begin position="722"/>
        <end position="731"/>
    </location>
</feature>
<dbReference type="RefSeq" id="XP_058312637.1">
    <property type="nucleotide sequence ID" value="XM_058447226.1"/>
</dbReference>
<dbReference type="GeneID" id="83174526"/>
<dbReference type="PANTHER" id="PTHR48050:SF13">
    <property type="entry name" value="STEROL 3-BETA-GLUCOSYLTRANSFERASE UGT80A2"/>
    <property type="match status" value="1"/>
</dbReference>
<organism evidence="7 8">
    <name type="scientific">Penicillium cinerascens</name>
    <dbReference type="NCBI Taxonomy" id="70096"/>
    <lineage>
        <taxon>Eukaryota</taxon>
        <taxon>Fungi</taxon>
        <taxon>Dikarya</taxon>
        <taxon>Ascomycota</taxon>
        <taxon>Pezizomycotina</taxon>
        <taxon>Eurotiomycetes</taxon>
        <taxon>Eurotiomycetidae</taxon>
        <taxon>Eurotiales</taxon>
        <taxon>Aspergillaceae</taxon>
        <taxon>Penicillium</taxon>
    </lineage>
</organism>
<dbReference type="Proteomes" id="UP001150904">
    <property type="component" value="Unassembled WGS sequence"/>
</dbReference>
<dbReference type="GO" id="GO:0005975">
    <property type="term" value="P:carbohydrate metabolic process"/>
    <property type="evidence" value="ECO:0007669"/>
    <property type="project" value="InterPro"/>
</dbReference>
<feature type="domain" description="Glycosyltransferase family 28 N-terminal" evidence="5">
    <location>
        <begin position="108"/>
        <end position="179"/>
    </location>
</feature>
<feature type="compositionally biased region" description="Basic residues" evidence="4">
    <location>
        <begin position="651"/>
        <end position="666"/>
    </location>
</feature>
<feature type="compositionally biased region" description="Basic residues" evidence="4">
    <location>
        <begin position="950"/>
        <end position="959"/>
    </location>
</feature>
<dbReference type="InterPro" id="IPR004276">
    <property type="entry name" value="GlycoTrans_28_N"/>
</dbReference>
<feature type="region of interest" description="Disordered" evidence="4">
    <location>
        <begin position="1"/>
        <end position="46"/>
    </location>
</feature>
<dbReference type="Gene3D" id="3.40.50.2000">
    <property type="entry name" value="Glycogen Phosphorylase B"/>
    <property type="match status" value="2"/>
</dbReference>
<dbReference type="AlphaFoldDB" id="A0A9W9NFY9"/>
<feature type="region of interest" description="Disordered" evidence="4">
    <location>
        <begin position="950"/>
        <end position="979"/>
    </location>
</feature>
<dbReference type="OrthoDB" id="5835829at2759"/>
<reference evidence="7" key="2">
    <citation type="journal article" date="2023" name="IMA Fungus">
        <title>Comparative genomic study of the Penicillium genus elucidates a diverse pangenome and 15 lateral gene transfer events.</title>
        <authorList>
            <person name="Petersen C."/>
            <person name="Sorensen T."/>
            <person name="Nielsen M.R."/>
            <person name="Sondergaard T.E."/>
            <person name="Sorensen J.L."/>
            <person name="Fitzpatrick D.A."/>
            <person name="Frisvad J.C."/>
            <person name="Nielsen K.L."/>
        </authorList>
    </citation>
    <scope>NUCLEOTIDE SEQUENCE</scope>
    <source>
        <strain evidence="7">IBT 15544</strain>
    </source>
</reference>
<evidence type="ECO:0000256" key="3">
    <source>
        <dbReference type="ARBA" id="ARBA00023098"/>
    </source>
</evidence>
<feature type="compositionally biased region" description="Polar residues" evidence="4">
    <location>
        <begin position="684"/>
        <end position="712"/>
    </location>
</feature>
<proteinExistence type="predicted"/>
<dbReference type="GO" id="GO:0016906">
    <property type="term" value="F:sterol 3-beta-glucosyltransferase activity"/>
    <property type="evidence" value="ECO:0007669"/>
    <property type="project" value="UniProtKB-ARBA"/>
</dbReference>
<dbReference type="CDD" id="cd03784">
    <property type="entry name" value="GT1_Gtf-like"/>
    <property type="match status" value="1"/>
</dbReference>
<dbReference type="GO" id="GO:0006629">
    <property type="term" value="P:lipid metabolic process"/>
    <property type="evidence" value="ECO:0007669"/>
    <property type="project" value="UniProtKB-KW"/>
</dbReference>
<dbReference type="GO" id="GO:0012505">
    <property type="term" value="C:endomembrane system"/>
    <property type="evidence" value="ECO:0007669"/>
    <property type="project" value="UniProtKB-SubCell"/>
</dbReference>
<dbReference type="PANTHER" id="PTHR48050">
    <property type="entry name" value="STEROL 3-BETA-GLUCOSYLTRANSFERASE"/>
    <property type="match status" value="1"/>
</dbReference>
<name>A0A9W9NFY9_9EURO</name>
<keyword evidence="2" id="KW-0808">Transferase</keyword>